<keyword evidence="3" id="KW-0812">Transmembrane</keyword>
<dbReference type="EMBL" id="LSMT01000087">
    <property type="protein sequence ID" value="PFX28241.1"/>
    <property type="molecule type" value="Genomic_DNA"/>
</dbReference>
<evidence type="ECO:0000256" key="1">
    <source>
        <dbReference type="SAM" id="Coils"/>
    </source>
</evidence>
<evidence type="ECO:0000313" key="5">
    <source>
        <dbReference type="Proteomes" id="UP000225706"/>
    </source>
</evidence>
<keyword evidence="3" id="KW-1133">Transmembrane helix</keyword>
<keyword evidence="1" id="KW-0175">Coiled coil</keyword>
<comment type="caution">
    <text evidence="4">The sequence shown here is derived from an EMBL/GenBank/DDBJ whole genome shotgun (WGS) entry which is preliminary data.</text>
</comment>
<sequence length="339" mass="35979">MMDSKIELTQENIYFEMESKQEGEARTYDDLVITNDTPQRKPKVKAQSYKDSDAMKHHRLFFIGSAIAVASFLTAFTTLVLGVVTVTARSEVTSGTASTAPSCAVGSGRDDGQEMKVKISKLEEDLNVTRSQVQKLMIELQTQRKAMENLTVQEQSCSYCTGRPGPQGPRGKIGPPGPPGTPGPIGLMGSKGTTGPTGPQGFNGSRGLPGPRGTPGAMGPRGYNASQGLTGSPGPPGKNAAWNVSLCQYKNKKEVAQTAGASANAKVILREDEHPGMKIIAATCSTINAAEYVFGDAKTDPTTGTIVYRCQCKGQSSLFLGPGPDMKCVIHYWICPIGN</sequence>
<keyword evidence="5" id="KW-1185">Reference proteome</keyword>
<evidence type="ECO:0000256" key="3">
    <source>
        <dbReference type="SAM" id="Phobius"/>
    </source>
</evidence>
<gene>
    <name evidence="4" type="primary">Col6a5</name>
    <name evidence="4" type="ORF">AWC38_SpisGene7050</name>
</gene>
<feature type="compositionally biased region" description="Low complexity" evidence="2">
    <location>
        <begin position="161"/>
        <end position="173"/>
    </location>
</feature>
<dbReference type="GO" id="GO:0005581">
    <property type="term" value="C:collagen trimer"/>
    <property type="evidence" value="ECO:0007669"/>
    <property type="project" value="UniProtKB-KW"/>
</dbReference>
<dbReference type="PANTHER" id="PTHR24637:SF421">
    <property type="entry name" value="CUTICLE COLLAGEN DPY-2"/>
    <property type="match status" value="1"/>
</dbReference>
<dbReference type="Pfam" id="PF01391">
    <property type="entry name" value="Collagen"/>
    <property type="match status" value="1"/>
</dbReference>
<name>A0A2B4SEE4_STYPI</name>
<dbReference type="InterPro" id="IPR008160">
    <property type="entry name" value="Collagen"/>
</dbReference>
<proteinExistence type="predicted"/>
<dbReference type="OrthoDB" id="5988919at2759"/>
<keyword evidence="4" id="KW-0176">Collagen</keyword>
<keyword evidence="3" id="KW-0472">Membrane</keyword>
<accession>A0A2B4SEE4</accession>
<feature type="compositionally biased region" description="Polar residues" evidence="2">
    <location>
        <begin position="191"/>
        <end position="203"/>
    </location>
</feature>
<dbReference type="PANTHER" id="PTHR24637">
    <property type="entry name" value="COLLAGEN"/>
    <property type="match status" value="1"/>
</dbReference>
<evidence type="ECO:0000256" key="2">
    <source>
        <dbReference type="SAM" id="MobiDB-lite"/>
    </source>
</evidence>
<feature type="transmembrane region" description="Helical" evidence="3">
    <location>
        <begin position="60"/>
        <end position="84"/>
    </location>
</feature>
<evidence type="ECO:0000313" key="4">
    <source>
        <dbReference type="EMBL" id="PFX28241.1"/>
    </source>
</evidence>
<feature type="coiled-coil region" evidence="1">
    <location>
        <begin position="119"/>
        <end position="153"/>
    </location>
</feature>
<feature type="region of interest" description="Disordered" evidence="2">
    <location>
        <begin position="161"/>
        <end position="237"/>
    </location>
</feature>
<protein>
    <submittedName>
        <fullName evidence="4">Collagen alpha-5(VI) chain</fullName>
    </submittedName>
</protein>
<dbReference type="Proteomes" id="UP000225706">
    <property type="component" value="Unassembled WGS sequence"/>
</dbReference>
<dbReference type="STRING" id="50429.A0A2B4SEE4"/>
<reference evidence="5" key="1">
    <citation type="journal article" date="2017" name="bioRxiv">
        <title>Comparative analysis of the genomes of Stylophora pistillata and Acropora digitifera provides evidence for extensive differences between species of corals.</title>
        <authorList>
            <person name="Voolstra C.R."/>
            <person name="Li Y."/>
            <person name="Liew Y.J."/>
            <person name="Baumgarten S."/>
            <person name="Zoccola D."/>
            <person name="Flot J.-F."/>
            <person name="Tambutte S."/>
            <person name="Allemand D."/>
            <person name="Aranda M."/>
        </authorList>
    </citation>
    <scope>NUCLEOTIDE SEQUENCE [LARGE SCALE GENOMIC DNA]</scope>
</reference>
<dbReference type="AlphaFoldDB" id="A0A2B4SEE4"/>
<organism evidence="4 5">
    <name type="scientific">Stylophora pistillata</name>
    <name type="common">Smooth cauliflower coral</name>
    <dbReference type="NCBI Taxonomy" id="50429"/>
    <lineage>
        <taxon>Eukaryota</taxon>
        <taxon>Metazoa</taxon>
        <taxon>Cnidaria</taxon>
        <taxon>Anthozoa</taxon>
        <taxon>Hexacorallia</taxon>
        <taxon>Scleractinia</taxon>
        <taxon>Astrocoeniina</taxon>
        <taxon>Pocilloporidae</taxon>
        <taxon>Stylophora</taxon>
    </lineage>
</organism>